<sequence>MNPLDTSIIEARLKAAVPALDTVAGVVEYSQIKDLSSFRPGSAYVVLASERNPAAGTPQPRRATPAQATFGVVIVAQNYRDQSGKAALDDISSIVGAVRQALNGWTPEGWSPIVWLQGDALDSDASRVLWIDVFTTTHVLRGNT</sequence>
<proteinExistence type="predicted"/>
<dbReference type="Proteomes" id="UP000242313">
    <property type="component" value="Unassembled WGS sequence"/>
</dbReference>
<dbReference type="EMBL" id="NTMR01000002">
    <property type="protein sequence ID" value="PBK06220.1"/>
    <property type="molecule type" value="Genomic_DNA"/>
</dbReference>
<dbReference type="RefSeq" id="WP_096003284.1">
    <property type="nucleotide sequence ID" value="NZ_NTMR01000002.1"/>
</dbReference>
<reference evidence="1 2" key="1">
    <citation type="submission" date="2017-09" db="EMBL/GenBank/DDBJ databases">
        <title>Pseudomonas abyssi sp. nov. isolated from Abyssopelagic Water.</title>
        <authorList>
            <person name="Wei Y."/>
        </authorList>
    </citation>
    <scope>NUCLEOTIDE SEQUENCE [LARGE SCALE GENOMIC DNA]</scope>
    <source>
        <strain evidence="1 2">MT5</strain>
    </source>
</reference>
<keyword evidence="2" id="KW-1185">Reference proteome</keyword>
<dbReference type="AlphaFoldDB" id="A0A2A3MN20"/>
<protein>
    <submittedName>
        <fullName evidence="1">Uncharacterized protein</fullName>
    </submittedName>
</protein>
<name>A0A2A3MN20_9PSED</name>
<dbReference type="InterPro" id="IPR056912">
    <property type="entry name" value="Phage_JBD30_tail_term-like"/>
</dbReference>
<dbReference type="Pfam" id="PF23840">
    <property type="entry name" value="Phage_tail_terminator"/>
    <property type="match status" value="1"/>
</dbReference>
<evidence type="ECO:0000313" key="2">
    <source>
        <dbReference type="Proteomes" id="UP000242313"/>
    </source>
</evidence>
<evidence type="ECO:0000313" key="1">
    <source>
        <dbReference type="EMBL" id="PBK06220.1"/>
    </source>
</evidence>
<accession>A0A2A3MN20</accession>
<organism evidence="1 2">
    <name type="scientific">Pseudomonas abyssi</name>
    <dbReference type="NCBI Taxonomy" id="170540"/>
    <lineage>
        <taxon>Bacteria</taxon>
        <taxon>Pseudomonadati</taxon>
        <taxon>Pseudomonadota</taxon>
        <taxon>Gammaproteobacteria</taxon>
        <taxon>Pseudomonadales</taxon>
        <taxon>Pseudomonadaceae</taxon>
        <taxon>Pseudomonas</taxon>
    </lineage>
</organism>
<gene>
    <name evidence="1" type="ORF">CNQ84_02270</name>
</gene>
<comment type="caution">
    <text evidence="1">The sequence shown here is derived from an EMBL/GenBank/DDBJ whole genome shotgun (WGS) entry which is preliminary data.</text>
</comment>